<dbReference type="Gene3D" id="1.10.10.10">
    <property type="entry name" value="Winged helix-like DNA-binding domain superfamily/Winged helix DNA-binding domain"/>
    <property type="match status" value="1"/>
</dbReference>
<dbReference type="PROSITE" id="PS51194">
    <property type="entry name" value="HELICASE_CTER"/>
    <property type="match status" value="1"/>
</dbReference>
<comment type="similarity">
    <text evidence="3">Belongs to the helicase family. RecQ subfamily.</text>
</comment>
<gene>
    <name evidence="21" type="ORF">ASZ90_009035</name>
</gene>
<keyword evidence="6" id="KW-0227">DNA damage</keyword>
<dbReference type="InterPro" id="IPR001650">
    <property type="entry name" value="Helicase_C-like"/>
</dbReference>
<accession>A0A0W8FK62</accession>
<keyword evidence="11" id="KW-0238">DNA-binding</keyword>
<dbReference type="GO" id="GO:0043138">
    <property type="term" value="F:3'-5' DNA helicase activity"/>
    <property type="evidence" value="ECO:0007669"/>
    <property type="project" value="UniProtKB-EC"/>
</dbReference>
<sequence length="741" mass="83042">MKPSAASRDDHRKGIPEERIARTLETYFGYQAFLPYQEAIINDVLEGRDVLAVMATGGGKSLCFQLPALLLDGLTVVVSPLISLMKDQVDALLANGIPAATLNSSLGYTEKSATEQALENGHIKILYISPERLTQQHFLDILRHAGVSLIAVDEAHCISMWGHQFRPEYRQLRVLKEHFPGVPLIALTATAIPSVQQDIIDQLNLDCPSVYIGSFNRKNLFYRVMPKRGMEKALFAYVRDHPDDAGIIYCFSQKSTVDLAEKLRSRGFRALPYHAGLPDSVRSETQEKFIRGDVEIICATIAFGMGIDKPDVRYVIHADLPKNIEAYYQETGRAGRDGEPSDCILFFGRGDYGKIKYIIEREYTDPTQKQVAYRKLNDMLDYCESPACRRAHLLRYFGETYEGGPCNACDRCLSAPATFDGREVARRILSCISRVNGRYGAAYIADIICGSKSRRILSSGHDRLPEYGTGQGYPRSQWLAFIRELVQRGYLDSAGDAYPVLRMNAAGREVLAGSIPVHLTLPEPPEHLPGRDDEEYDRVLFSELRRARKVLADREGVPPYVILHDRTLREMAASYPGSAADLRNLHGMSENKVQKYGDAFLAIIGRFCRGESGIPPSLPRTPGETSPKSAGKPLKTAARVLQATLDLYREGLSIEEIAERRGLRPETVTSHLARLIERGEGVPLDRLVEPAKQRAILRALETADTPLLKPLRERLGNEYTYEEIRLVRARYLREQKMQDQG</sequence>
<evidence type="ECO:0000313" key="21">
    <source>
        <dbReference type="EMBL" id="KUG21220.1"/>
    </source>
</evidence>
<dbReference type="InterPro" id="IPR004589">
    <property type="entry name" value="DNA_helicase_ATP-dep_RecQ"/>
</dbReference>
<evidence type="ECO:0000256" key="10">
    <source>
        <dbReference type="ARBA" id="ARBA00022840"/>
    </source>
</evidence>
<name>A0A0W8FK62_9ZZZZ</name>
<dbReference type="GO" id="GO:0005524">
    <property type="term" value="F:ATP binding"/>
    <property type="evidence" value="ECO:0007669"/>
    <property type="project" value="UniProtKB-KW"/>
</dbReference>
<dbReference type="GO" id="GO:0006281">
    <property type="term" value="P:DNA repair"/>
    <property type="evidence" value="ECO:0007669"/>
    <property type="project" value="UniProtKB-KW"/>
</dbReference>
<dbReference type="CDD" id="cd18794">
    <property type="entry name" value="SF2_C_RecQ"/>
    <property type="match status" value="1"/>
</dbReference>
<dbReference type="Pfam" id="PF09382">
    <property type="entry name" value="RQC"/>
    <property type="match status" value="1"/>
</dbReference>
<dbReference type="GO" id="GO:0043590">
    <property type="term" value="C:bacterial nucleoid"/>
    <property type="evidence" value="ECO:0007669"/>
    <property type="project" value="TreeGrafter"/>
</dbReference>
<dbReference type="InterPro" id="IPR002121">
    <property type="entry name" value="HRDC_dom"/>
</dbReference>
<dbReference type="PROSITE" id="PS51192">
    <property type="entry name" value="HELICASE_ATP_BIND_1"/>
    <property type="match status" value="1"/>
</dbReference>
<dbReference type="InterPro" id="IPR044876">
    <property type="entry name" value="HRDC_dom_sf"/>
</dbReference>
<keyword evidence="5" id="KW-0547">Nucleotide-binding</keyword>
<dbReference type="NCBIfam" id="TIGR01389">
    <property type="entry name" value="recQ"/>
    <property type="match status" value="1"/>
</dbReference>
<dbReference type="InterPro" id="IPR018982">
    <property type="entry name" value="RQC_domain"/>
</dbReference>
<evidence type="ECO:0000256" key="7">
    <source>
        <dbReference type="ARBA" id="ARBA00022801"/>
    </source>
</evidence>
<dbReference type="Pfam" id="PF14493">
    <property type="entry name" value="HTH_40"/>
    <property type="match status" value="1"/>
</dbReference>
<comment type="cofactor">
    <cofactor evidence="2">
        <name>Zn(2+)</name>
        <dbReference type="ChEBI" id="CHEBI:29105"/>
    </cofactor>
</comment>
<dbReference type="InterPro" id="IPR011545">
    <property type="entry name" value="DEAD/DEAH_box_helicase_dom"/>
</dbReference>
<keyword evidence="12" id="KW-0233">DNA recombination</keyword>
<dbReference type="InterPro" id="IPR029491">
    <property type="entry name" value="Helicase_HTH"/>
</dbReference>
<dbReference type="Pfam" id="PF16124">
    <property type="entry name" value="RecQ_Zn_bind"/>
    <property type="match status" value="1"/>
</dbReference>
<evidence type="ECO:0000256" key="5">
    <source>
        <dbReference type="ARBA" id="ARBA00022741"/>
    </source>
</evidence>
<organism evidence="21">
    <name type="scientific">hydrocarbon metagenome</name>
    <dbReference type="NCBI Taxonomy" id="938273"/>
    <lineage>
        <taxon>unclassified sequences</taxon>
        <taxon>metagenomes</taxon>
        <taxon>ecological metagenomes</taxon>
    </lineage>
</organism>
<dbReference type="Gene3D" id="1.10.10.1390">
    <property type="entry name" value="ATP-dependent DNA helicase RecQ"/>
    <property type="match status" value="1"/>
</dbReference>
<evidence type="ECO:0000256" key="15">
    <source>
        <dbReference type="ARBA" id="ARBA00034617"/>
    </source>
</evidence>
<evidence type="ECO:0000256" key="16">
    <source>
        <dbReference type="ARBA" id="ARBA00034808"/>
    </source>
</evidence>
<keyword evidence="8 21" id="KW-0347">Helicase</keyword>
<dbReference type="SMART" id="SM00487">
    <property type="entry name" value="DEXDc"/>
    <property type="match status" value="1"/>
</dbReference>
<reference evidence="21" key="1">
    <citation type="journal article" date="2015" name="Proc. Natl. Acad. Sci. U.S.A.">
        <title>Networks of energetic and metabolic interactions define dynamics in microbial communities.</title>
        <authorList>
            <person name="Embree M."/>
            <person name="Liu J.K."/>
            <person name="Al-Bassam M.M."/>
            <person name="Zengler K."/>
        </authorList>
    </citation>
    <scope>NUCLEOTIDE SEQUENCE</scope>
</reference>
<dbReference type="InterPro" id="IPR014001">
    <property type="entry name" value="Helicase_ATP-bd"/>
</dbReference>
<dbReference type="Pfam" id="PF00270">
    <property type="entry name" value="DEAD"/>
    <property type="match status" value="1"/>
</dbReference>
<evidence type="ECO:0000256" key="2">
    <source>
        <dbReference type="ARBA" id="ARBA00001947"/>
    </source>
</evidence>
<dbReference type="SUPFAM" id="SSF47819">
    <property type="entry name" value="HRDC-like"/>
    <property type="match status" value="1"/>
</dbReference>
<dbReference type="SMART" id="SM00341">
    <property type="entry name" value="HRDC"/>
    <property type="match status" value="1"/>
</dbReference>
<dbReference type="GO" id="GO:0006310">
    <property type="term" value="P:DNA recombination"/>
    <property type="evidence" value="ECO:0007669"/>
    <property type="project" value="UniProtKB-KW"/>
</dbReference>
<evidence type="ECO:0000259" key="19">
    <source>
        <dbReference type="PROSITE" id="PS51192"/>
    </source>
</evidence>
<dbReference type="Gene3D" id="3.40.50.300">
    <property type="entry name" value="P-loop containing nucleotide triphosphate hydrolases"/>
    <property type="match status" value="2"/>
</dbReference>
<dbReference type="EC" id="5.6.2.4" evidence="16"/>
<comment type="cofactor">
    <cofactor evidence="1">
        <name>Mg(2+)</name>
        <dbReference type="ChEBI" id="CHEBI:18420"/>
    </cofactor>
</comment>
<dbReference type="InterPro" id="IPR036388">
    <property type="entry name" value="WH-like_DNA-bd_sf"/>
</dbReference>
<dbReference type="GO" id="GO:0009378">
    <property type="term" value="F:four-way junction helicase activity"/>
    <property type="evidence" value="ECO:0007669"/>
    <property type="project" value="TreeGrafter"/>
</dbReference>
<dbReference type="GO" id="GO:0030894">
    <property type="term" value="C:replisome"/>
    <property type="evidence" value="ECO:0007669"/>
    <property type="project" value="TreeGrafter"/>
</dbReference>
<dbReference type="Gene3D" id="1.10.150.80">
    <property type="entry name" value="HRDC domain"/>
    <property type="match status" value="1"/>
</dbReference>
<feature type="domain" description="Helicase ATP-binding" evidence="19">
    <location>
        <begin position="41"/>
        <end position="209"/>
    </location>
</feature>
<dbReference type="GO" id="GO:0046872">
    <property type="term" value="F:metal ion binding"/>
    <property type="evidence" value="ECO:0007669"/>
    <property type="project" value="UniProtKB-KW"/>
</dbReference>
<keyword evidence="13" id="KW-0234">DNA repair</keyword>
<evidence type="ECO:0000256" key="11">
    <source>
        <dbReference type="ARBA" id="ARBA00023125"/>
    </source>
</evidence>
<dbReference type="SMART" id="SM00956">
    <property type="entry name" value="RQC"/>
    <property type="match status" value="1"/>
</dbReference>
<keyword evidence="7" id="KW-0378">Hydrolase</keyword>
<dbReference type="NCBIfam" id="TIGR00614">
    <property type="entry name" value="recQ_fam"/>
    <property type="match status" value="1"/>
</dbReference>
<evidence type="ECO:0000259" key="18">
    <source>
        <dbReference type="PROSITE" id="PS50967"/>
    </source>
</evidence>
<dbReference type="GO" id="GO:0016787">
    <property type="term" value="F:hydrolase activity"/>
    <property type="evidence" value="ECO:0007669"/>
    <property type="project" value="UniProtKB-KW"/>
</dbReference>
<dbReference type="FunFam" id="3.40.50.300:FF:000156">
    <property type="entry name" value="ATP-dependent DNA helicase recQ"/>
    <property type="match status" value="1"/>
</dbReference>
<evidence type="ECO:0000256" key="6">
    <source>
        <dbReference type="ARBA" id="ARBA00022763"/>
    </source>
</evidence>
<comment type="catalytic activity">
    <reaction evidence="15">
        <text>Couples ATP hydrolysis with the unwinding of duplex DNA by translocating in the 3'-5' direction.</text>
        <dbReference type="EC" id="5.6.2.4"/>
    </reaction>
</comment>
<feature type="region of interest" description="Disordered" evidence="17">
    <location>
        <begin position="613"/>
        <end position="633"/>
    </location>
</feature>
<feature type="domain" description="Helicase C-terminal" evidence="20">
    <location>
        <begin position="229"/>
        <end position="380"/>
    </location>
</feature>
<evidence type="ECO:0000256" key="9">
    <source>
        <dbReference type="ARBA" id="ARBA00022833"/>
    </source>
</evidence>
<dbReference type="GO" id="GO:0003677">
    <property type="term" value="F:DNA binding"/>
    <property type="evidence" value="ECO:0007669"/>
    <property type="project" value="UniProtKB-KW"/>
</dbReference>
<keyword evidence="4" id="KW-0479">Metal-binding</keyword>
<dbReference type="PROSITE" id="PS50967">
    <property type="entry name" value="HRDC"/>
    <property type="match status" value="1"/>
</dbReference>
<dbReference type="Pfam" id="PF00570">
    <property type="entry name" value="HRDC"/>
    <property type="match status" value="1"/>
</dbReference>
<evidence type="ECO:0000256" key="4">
    <source>
        <dbReference type="ARBA" id="ARBA00022723"/>
    </source>
</evidence>
<keyword evidence="9" id="KW-0862">Zinc</keyword>
<dbReference type="PANTHER" id="PTHR13710">
    <property type="entry name" value="DNA HELICASE RECQ FAMILY MEMBER"/>
    <property type="match status" value="1"/>
</dbReference>
<dbReference type="Pfam" id="PF00271">
    <property type="entry name" value="Helicase_C"/>
    <property type="match status" value="1"/>
</dbReference>
<evidence type="ECO:0000256" key="1">
    <source>
        <dbReference type="ARBA" id="ARBA00001946"/>
    </source>
</evidence>
<dbReference type="FunFam" id="3.40.50.300:FF:000296">
    <property type="entry name" value="ATP-dependent DNA helicase RecQ"/>
    <property type="match status" value="1"/>
</dbReference>
<keyword evidence="14" id="KW-0413">Isomerase</keyword>
<keyword evidence="10" id="KW-0067">ATP-binding</keyword>
<dbReference type="EMBL" id="LNQE01001088">
    <property type="protein sequence ID" value="KUG21220.1"/>
    <property type="molecule type" value="Genomic_DNA"/>
</dbReference>
<evidence type="ECO:0000256" key="14">
    <source>
        <dbReference type="ARBA" id="ARBA00023235"/>
    </source>
</evidence>
<feature type="domain" description="HRDC" evidence="18">
    <location>
        <begin position="534"/>
        <end position="614"/>
    </location>
</feature>
<dbReference type="InterPro" id="IPR010997">
    <property type="entry name" value="HRDC-like_sf"/>
</dbReference>
<dbReference type="SUPFAM" id="SSF52540">
    <property type="entry name" value="P-loop containing nucleoside triphosphate hydrolases"/>
    <property type="match status" value="2"/>
</dbReference>
<dbReference type="GO" id="GO:0009432">
    <property type="term" value="P:SOS response"/>
    <property type="evidence" value="ECO:0007669"/>
    <property type="project" value="InterPro"/>
</dbReference>
<evidence type="ECO:0000256" key="13">
    <source>
        <dbReference type="ARBA" id="ARBA00023204"/>
    </source>
</evidence>
<dbReference type="InterPro" id="IPR032284">
    <property type="entry name" value="RecQ_Zn-bd"/>
</dbReference>
<evidence type="ECO:0000256" key="12">
    <source>
        <dbReference type="ARBA" id="ARBA00023172"/>
    </source>
</evidence>
<dbReference type="InterPro" id="IPR027417">
    <property type="entry name" value="P-loop_NTPase"/>
</dbReference>
<protein>
    <recommendedName>
        <fullName evidence="16">DNA 3'-5' helicase</fullName>
        <ecNumber evidence="16">5.6.2.4</ecNumber>
    </recommendedName>
</protein>
<dbReference type="InterPro" id="IPR006293">
    <property type="entry name" value="DNA_helicase_ATP-dep_RecQ_bac"/>
</dbReference>
<dbReference type="PANTHER" id="PTHR13710:SF105">
    <property type="entry name" value="ATP-DEPENDENT DNA HELICASE Q1"/>
    <property type="match status" value="1"/>
</dbReference>
<dbReference type="AlphaFoldDB" id="A0A0W8FK62"/>
<dbReference type="GO" id="GO:0006260">
    <property type="term" value="P:DNA replication"/>
    <property type="evidence" value="ECO:0007669"/>
    <property type="project" value="InterPro"/>
</dbReference>
<proteinExistence type="inferred from homology"/>
<comment type="caution">
    <text evidence="21">The sequence shown here is derived from an EMBL/GenBank/DDBJ whole genome shotgun (WGS) entry which is preliminary data.</text>
</comment>
<dbReference type="GO" id="GO:0005737">
    <property type="term" value="C:cytoplasm"/>
    <property type="evidence" value="ECO:0007669"/>
    <property type="project" value="TreeGrafter"/>
</dbReference>
<evidence type="ECO:0000256" key="17">
    <source>
        <dbReference type="SAM" id="MobiDB-lite"/>
    </source>
</evidence>
<evidence type="ECO:0000256" key="8">
    <source>
        <dbReference type="ARBA" id="ARBA00022806"/>
    </source>
</evidence>
<evidence type="ECO:0000256" key="3">
    <source>
        <dbReference type="ARBA" id="ARBA00005446"/>
    </source>
</evidence>
<dbReference type="SMART" id="SM00490">
    <property type="entry name" value="HELICc"/>
    <property type="match status" value="1"/>
</dbReference>
<dbReference type="CDD" id="cd17920">
    <property type="entry name" value="DEXHc_RecQ"/>
    <property type="match status" value="1"/>
</dbReference>
<evidence type="ECO:0000259" key="20">
    <source>
        <dbReference type="PROSITE" id="PS51194"/>
    </source>
</evidence>